<evidence type="ECO:0000256" key="1">
    <source>
        <dbReference type="ARBA" id="ARBA00000085"/>
    </source>
</evidence>
<evidence type="ECO:0000256" key="4">
    <source>
        <dbReference type="ARBA" id="ARBA00022679"/>
    </source>
</evidence>
<comment type="caution">
    <text evidence="10">The sequence shown here is derived from an EMBL/GenBank/DDBJ whole genome shotgun (WGS) entry which is preliminary data.</text>
</comment>
<evidence type="ECO:0000313" key="10">
    <source>
        <dbReference type="EMBL" id="TCO09728.1"/>
    </source>
</evidence>
<comment type="catalytic activity">
    <reaction evidence="1">
        <text>ATP + protein L-histidine = ADP + protein N-phospho-L-histidine.</text>
        <dbReference type="EC" id="2.7.13.3"/>
    </reaction>
</comment>
<dbReference type="Pfam" id="PF02518">
    <property type="entry name" value="HATPase_c"/>
    <property type="match status" value="1"/>
</dbReference>
<keyword evidence="4" id="KW-0808">Transferase</keyword>
<reference evidence="10 11" key="1">
    <citation type="submission" date="2019-03" db="EMBL/GenBank/DDBJ databases">
        <title>Genomic Encyclopedia of Type Strains, Phase IV (KMG-IV): sequencing the most valuable type-strain genomes for metagenomic binning, comparative biology and taxonomic classification.</title>
        <authorList>
            <person name="Goeker M."/>
        </authorList>
    </citation>
    <scope>NUCLEOTIDE SEQUENCE [LARGE SCALE GENOMIC DNA]</scope>
    <source>
        <strain evidence="10 11">DSM 24179</strain>
    </source>
</reference>
<dbReference type="EC" id="2.7.13.3" evidence="2"/>
<dbReference type="PANTHER" id="PTHR43065">
    <property type="entry name" value="SENSOR HISTIDINE KINASE"/>
    <property type="match status" value="1"/>
</dbReference>
<dbReference type="PRINTS" id="PR00344">
    <property type="entry name" value="BCTRLSENSOR"/>
</dbReference>
<dbReference type="GO" id="GO:0000160">
    <property type="term" value="P:phosphorelay signal transduction system"/>
    <property type="evidence" value="ECO:0007669"/>
    <property type="project" value="UniProtKB-KW"/>
</dbReference>
<dbReference type="InterPro" id="IPR004358">
    <property type="entry name" value="Sig_transdc_His_kin-like_C"/>
</dbReference>
<gene>
    <name evidence="10" type="ORF">EV194_102154</name>
</gene>
<evidence type="ECO:0000256" key="5">
    <source>
        <dbReference type="ARBA" id="ARBA00022741"/>
    </source>
</evidence>
<organism evidence="10 11">
    <name type="scientific">Natronoflexus pectinivorans</name>
    <dbReference type="NCBI Taxonomy" id="682526"/>
    <lineage>
        <taxon>Bacteria</taxon>
        <taxon>Pseudomonadati</taxon>
        <taxon>Bacteroidota</taxon>
        <taxon>Bacteroidia</taxon>
        <taxon>Marinilabiliales</taxon>
        <taxon>Marinilabiliaceae</taxon>
        <taxon>Natronoflexus</taxon>
    </lineage>
</organism>
<dbReference type="RefSeq" id="WP_243699327.1">
    <property type="nucleotide sequence ID" value="NZ_SLWK01000002.1"/>
</dbReference>
<dbReference type="InterPro" id="IPR036890">
    <property type="entry name" value="HATPase_C_sf"/>
</dbReference>
<evidence type="ECO:0000313" key="11">
    <source>
        <dbReference type="Proteomes" id="UP000295221"/>
    </source>
</evidence>
<evidence type="ECO:0000256" key="7">
    <source>
        <dbReference type="ARBA" id="ARBA00022840"/>
    </source>
</evidence>
<proteinExistence type="predicted"/>
<dbReference type="Proteomes" id="UP000295221">
    <property type="component" value="Unassembled WGS sequence"/>
</dbReference>
<dbReference type="SUPFAM" id="SSF55874">
    <property type="entry name" value="ATPase domain of HSP90 chaperone/DNA topoisomerase II/histidine kinase"/>
    <property type="match status" value="1"/>
</dbReference>
<dbReference type="InterPro" id="IPR003594">
    <property type="entry name" value="HATPase_dom"/>
</dbReference>
<keyword evidence="3" id="KW-0597">Phosphoprotein</keyword>
<keyword evidence="5" id="KW-0547">Nucleotide-binding</keyword>
<evidence type="ECO:0000256" key="8">
    <source>
        <dbReference type="ARBA" id="ARBA00023012"/>
    </source>
</evidence>
<evidence type="ECO:0000256" key="2">
    <source>
        <dbReference type="ARBA" id="ARBA00012438"/>
    </source>
</evidence>
<dbReference type="SMART" id="SM00387">
    <property type="entry name" value="HATPase_c"/>
    <property type="match status" value="1"/>
</dbReference>
<dbReference type="PANTHER" id="PTHR43065:SF10">
    <property type="entry name" value="PEROXIDE STRESS-ACTIVATED HISTIDINE KINASE MAK3"/>
    <property type="match status" value="1"/>
</dbReference>
<dbReference type="GO" id="GO:0004673">
    <property type="term" value="F:protein histidine kinase activity"/>
    <property type="evidence" value="ECO:0007669"/>
    <property type="project" value="UniProtKB-EC"/>
</dbReference>
<keyword evidence="8" id="KW-0902">Two-component regulatory system</keyword>
<feature type="domain" description="Histidine kinase" evidence="9">
    <location>
        <begin position="1"/>
        <end position="106"/>
    </location>
</feature>
<dbReference type="AlphaFoldDB" id="A0A4R2GM03"/>
<keyword evidence="11" id="KW-1185">Reference proteome</keyword>
<sequence>MKDISMHMMDIARNSVRAGAKVVEISLNFHSIDNSMELSILDDGCGMDQETVSKVTDPFVSSRTKRKVGLGLPFLKMNAEQTGGSISIDSETGKGTLVKAGFLRGHIDCIPLGDIAGTVALLICGTPDVDFIIHITQDEKRFNLNSKEVKEELGDVGVYNPEVVNFLREMVKENMDEMNIK</sequence>
<evidence type="ECO:0000256" key="6">
    <source>
        <dbReference type="ARBA" id="ARBA00022777"/>
    </source>
</evidence>
<protein>
    <recommendedName>
        <fullName evidence="2">histidine kinase</fullName>
        <ecNumber evidence="2">2.7.13.3</ecNumber>
    </recommendedName>
</protein>
<evidence type="ECO:0000259" key="9">
    <source>
        <dbReference type="PROSITE" id="PS50109"/>
    </source>
</evidence>
<keyword evidence="7" id="KW-0067">ATP-binding</keyword>
<dbReference type="EMBL" id="SLWK01000002">
    <property type="protein sequence ID" value="TCO09728.1"/>
    <property type="molecule type" value="Genomic_DNA"/>
</dbReference>
<dbReference type="Gene3D" id="3.30.565.10">
    <property type="entry name" value="Histidine kinase-like ATPase, C-terminal domain"/>
    <property type="match status" value="1"/>
</dbReference>
<dbReference type="InterPro" id="IPR005467">
    <property type="entry name" value="His_kinase_dom"/>
</dbReference>
<dbReference type="GO" id="GO:0005524">
    <property type="term" value="F:ATP binding"/>
    <property type="evidence" value="ECO:0007669"/>
    <property type="project" value="UniProtKB-KW"/>
</dbReference>
<dbReference type="PROSITE" id="PS50109">
    <property type="entry name" value="HIS_KIN"/>
    <property type="match status" value="1"/>
</dbReference>
<evidence type="ECO:0000256" key="3">
    <source>
        <dbReference type="ARBA" id="ARBA00022553"/>
    </source>
</evidence>
<accession>A0A4R2GM03</accession>
<name>A0A4R2GM03_9BACT</name>
<keyword evidence="6 10" id="KW-0418">Kinase</keyword>